<evidence type="ECO:0000256" key="15">
    <source>
        <dbReference type="PIRSR" id="PIRSR605511-2"/>
    </source>
</evidence>
<dbReference type="RefSeq" id="WP_085884718.1">
    <property type="nucleotide sequence ID" value="NZ_FWFR01000003.1"/>
</dbReference>
<evidence type="ECO:0000256" key="14">
    <source>
        <dbReference type="PIRSR" id="PIRSR605511-1"/>
    </source>
</evidence>
<evidence type="ECO:0000256" key="13">
    <source>
        <dbReference type="ARBA" id="ARBA00032464"/>
    </source>
</evidence>
<comment type="subcellular location">
    <subcellularLocation>
        <location evidence="5">Cytoplasm</location>
    </subcellularLocation>
</comment>
<dbReference type="GO" id="GO:0019853">
    <property type="term" value="P:L-ascorbic acid biosynthetic process"/>
    <property type="evidence" value="ECO:0007669"/>
    <property type="project" value="TreeGrafter"/>
</dbReference>
<protein>
    <recommendedName>
        <fullName evidence="8">Regucalcin</fullName>
        <ecNumber evidence="7">3.1.1.17</ecNumber>
    </recommendedName>
    <alternativeName>
        <fullName evidence="13">Gluconolactonase</fullName>
    </alternativeName>
</protein>
<evidence type="ECO:0000256" key="10">
    <source>
        <dbReference type="ARBA" id="ARBA00022723"/>
    </source>
</evidence>
<keyword evidence="9" id="KW-0963">Cytoplasm</keyword>
<evidence type="ECO:0000256" key="12">
    <source>
        <dbReference type="ARBA" id="ARBA00022837"/>
    </source>
</evidence>
<dbReference type="Gene3D" id="2.120.10.30">
    <property type="entry name" value="TolB, C-terminal domain"/>
    <property type="match status" value="1"/>
</dbReference>
<reference evidence="17 18" key="1">
    <citation type="submission" date="2017-03" db="EMBL/GenBank/DDBJ databases">
        <authorList>
            <person name="Afonso C.L."/>
            <person name="Miller P.J."/>
            <person name="Scott M.A."/>
            <person name="Spackman E."/>
            <person name="Goraichik I."/>
            <person name="Dimitrov K.M."/>
            <person name="Suarez D.L."/>
            <person name="Swayne D.E."/>
        </authorList>
    </citation>
    <scope>NUCLEOTIDE SEQUENCE [LARGE SCALE GENOMIC DNA]</scope>
    <source>
        <strain evidence="17 18">CECT 7691</strain>
    </source>
</reference>
<dbReference type="Pfam" id="PF08450">
    <property type="entry name" value="SGL"/>
    <property type="match status" value="1"/>
</dbReference>
<evidence type="ECO:0000256" key="2">
    <source>
        <dbReference type="ARBA" id="ARBA00001913"/>
    </source>
</evidence>
<comment type="cofactor">
    <cofactor evidence="2">
        <name>Ca(2+)</name>
        <dbReference type="ChEBI" id="CHEBI:29108"/>
    </cofactor>
</comment>
<evidence type="ECO:0000256" key="1">
    <source>
        <dbReference type="ARBA" id="ARBA00001589"/>
    </source>
</evidence>
<comment type="cofactor">
    <cofactor evidence="4">
        <name>Mg(2+)</name>
        <dbReference type="ChEBI" id="CHEBI:18420"/>
    </cofactor>
</comment>
<dbReference type="GO" id="GO:0005509">
    <property type="term" value="F:calcium ion binding"/>
    <property type="evidence" value="ECO:0007669"/>
    <property type="project" value="InterPro"/>
</dbReference>
<dbReference type="InterPro" id="IPR011042">
    <property type="entry name" value="6-blade_b-propeller_TolB-like"/>
</dbReference>
<feature type="binding site" evidence="15">
    <location>
        <position position="149"/>
    </location>
    <ligand>
        <name>a divalent metal cation</name>
        <dbReference type="ChEBI" id="CHEBI:60240"/>
    </ligand>
</feature>
<dbReference type="EMBL" id="FWFR01000003">
    <property type="protein sequence ID" value="SLN71342.1"/>
    <property type="molecule type" value="Genomic_DNA"/>
</dbReference>
<evidence type="ECO:0000313" key="18">
    <source>
        <dbReference type="Proteomes" id="UP000193200"/>
    </source>
</evidence>
<comment type="cofactor">
    <cofactor evidence="15">
        <name>Zn(2+)</name>
        <dbReference type="ChEBI" id="CHEBI:29105"/>
    </cofactor>
    <text evidence="15">Binds 1 divalent metal cation per subunit.</text>
</comment>
<dbReference type="SUPFAM" id="SSF63829">
    <property type="entry name" value="Calcium-dependent phosphotriesterase"/>
    <property type="match status" value="1"/>
</dbReference>
<feature type="binding site" evidence="15">
    <location>
        <position position="17"/>
    </location>
    <ligand>
        <name>a divalent metal cation</name>
        <dbReference type="ChEBI" id="CHEBI:60240"/>
    </ligand>
</feature>
<evidence type="ECO:0000256" key="6">
    <source>
        <dbReference type="ARBA" id="ARBA00008853"/>
    </source>
</evidence>
<keyword evidence="10 15" id="KW-0479">Metal-binding</keyword>
<dbReference type="InterPro" id="IPR005511">
    <property type="entry name" value="SMP-30"/>
</dbReference>
<evidence type="ECO:0000256" key="3">
    <source>
        <dbReference type="ARBA" id="ARBA00001936"/>
    </source>
</evidence>
<evidence type="ECO:0000256" key="8">
    <source>
        <dbReference type="ARBA" id="ARBA00016808"/>
    </source>
</evidence>
<feature type="binding site" evidence="15">
    <location>
        <position position="100"/>
    </location>
    <ligand>
        <name>substrate</name>
    </ligand>
</feature>
<dbReference type="PRINTS" id="PR01791">
    <property type="entry name" value="REGUCALCIN"/>
</dbReference>
<keyword evidence="15" id="KW-0862">Zinc</keyword>
<sequence>MSARFERVGATVDLLGESPLWDVETAAFYWIDTRGRKIHRLDPETGAYRDWSVPGQIGSMALRRNGGAVIALDGGFWRFDFSDGSAVPIAEPEADDPRTRFNDGKVDRRGRFFAGSMGIRIRDPLLGTLYRLDPDMSVHPVESDIGVSNGPCWSPDNKVFYFNDTETRLVHAYDYDIETGSLGNKRLFVDLREHDGAGDGATVDQEGNLWIALVFSGEIACFAPDGKLIERIRTPCRMPSSVMFGGRDLDVLYLTSISDTGIRQADGPQDGGLFAITGLGAKGLPEVRFAG</sequence>
<dbReference type="GO" id="GO:0005737">
    <property type="term" value="C:cytoplasm"/>
    <property type="evidence" value="ECO:0007669"/>
    <property type="project" value="UniProtKB-SubCell"/>
</dbReference>
<gene>
    <name evidence="17" type="primary">araB</name>
    <name evidence="17" type="ORF">OCH7691_03368</name>
</gene>
<dbReference type="EC" id="3.1.1.17" evidence="7"/>
<dbReference type="InterPro" id="IPR013658">
    <property type="entry name" value="SGL"/>
</dbReference>
<dbReference type="PANTHER" id="PTHR10907">
    <property type="entry name" value="REGUCALCIN"/>
    <property type="match status" value="1"/>
</dbReference>
<dbReference type="Proteomes" id="UP000193200">
    <property type="component" value="Unassembled WGS sequence"/>
</dbReference>
<comment type="cofactor">
    <cofactor evidence="3">
        <name>Mn(2+)</name>
        <dbReference type="ChEBI" id="CHEBI:29035"/>
    </cofactor>
</comment>
<dbReference type="PRINTS" id="PR01790">
    <property type="entry name" value="SMP30FAMILY"/>
</dbReference>
<feature type="active site" description="Proton donor/acceptor" evidence="14">
    <location>
        <position position="199"/>
    </location>
</feature>
<evidence type="ECO:0000256" key="9">
    <source>
        <dbReference type="ARBA" id="ARBA00022490"/>
    </source>
</evidence>
<organism evidence="17 18">
    <name type="scientific">Oceanibacterium hippocampi</name>
    <dbReference type="NCBI Taxonomy" id="745714"/>
    <lineage>
        <taxon>Bacteria</taxon>
        <taxon>Pseudomonadati</taxon>
        <taxon>Pseudomonadota</taxon>
        <taxon>Alphaproteobacteria</taxon>
        <taxon>Sneathiellales</taxon>
        <taxon>Sneathiellaceae</taxon>
        <taxon>Oceanibacterium</taxon>
    </lineage>
</organism>
<dbReference type="OrthoDB" id="2633250at2"/>
<evidence type="ECO:0000256" key="11">
    <source>
        <dbReference type="ARBA" id="ARBA00022801"/>
    </source>
</evidence>
<evidence type="ECO:0000256" key="4">
    <source>
        <dbReference type="ARBA" id="ARBA00001946"/>
    </source>
</evidence>
<dbReference type="PANTHER" id="PTHR10907:SF47">
    <property type="entry name" value="REGUCALCIN"/>
    <property type="match status" value="1"/>
</dbReference>
<feature type="binding site" evidence="15">
    <location>
        <position position="199"/>
    </location>
    <ligand>
        <name>a divalent metal cation</name>
        <dbReference type="ChEBI" id="CHEBI:60240"/>
    </ligand>
</feature>
<comment type="catalytic activity">
    <reaction evidence="1">
        <text>D-glucono-1,5-lactone + H2O = D-gluconate + H(+)</text>
        <dbReference type="Rhea" id="RHEA:10440"/>
        <dbReference type="ChEBI" id="CHEBI:15377"/>
        <dbReference type="ChEBI" id="CHEBI:15378"/>
        <dbReference type="ChEBI" id="CHEBI:16217"/>
        <dbReference type="ChEBI" id="CHEBI:18391"/>
        <dbReference type="EC" id="3.1.1.17"/>
    </reaction>
</comment>
<accession>A0A1Y5TSK9</accession>
<dbReference type="GO" id="GO:0004341">
    <property type="term" value="F:gluconolactonase activity"/>
    <property type="evidence" value="ECO:0007669"/>
    <property type="project" value="UniProtKB-EC"/>
</dbReference>
<keyword evidence="18" id="KW-1185">Reference proteome</keyword>
<keyword evidence="12" id="KW-0106">Calcium</keyword>
<comment type="similarity">
    <text evidence="6">Belongs to the SMP-30/CGR1 family.</text>
</comment>
<proteinExistence type="inferred from homology"/>
<name>A0A1Y5TSK9_9PROT</name>
<dbReference type="InParanoid" id="A0A1Y5TSK9"/>
<keyword evidence="11 17" id="KW-0378">Hydrolase</keyword>
<dbReference type="InterPro" id="IPR008367">
    <property type="entry name" value="Regucalcin"/>
</dbReference>
<evidence type="ECO:0000256" key="5">
    <source>
        <dbReference type="ARBA" id="ARBA00004496"/>
    </source>
</evidence>
<feature type="domain" description="SMP-30/Gluconolactonase/LRE-like region" evidence="16">
    <location>
        <begin position="15"/>
        <end position="257"/>
    </location>
</feature>
<evidence type="ECO:0000259" key="16">
    <source>
        <dbReference type="Pfam" id="PF08450"/>
    </source>
</evidence>
<feature type="binding site" evidence="15">
    <location>
        <position position="102"/>
    </location>
    <ligand>
        <name>substrate</name>
    </ligand>
</feature>
<evidence type="ECO:0000256" key="7">
    <source>
        <dbReference type="ARBA" id="ARBA00013227"/>
    </source>
</evidence>
<dbReference type="GO" id="GO:0030234">
    <property type="term" value="F:enzyme regulator activity"/>
    <property type="evidence" value="ECO:0007669"/>
    <property type="project" value="InterPro"/>
</dbReference>
<dbReference type="AlphaFoldDB" id="A0A1Y5TSK9"/>
<evidence type="ECO:0000313" key="17">
    <source>
        <dbReference type="EMBL" id="SLN71342.1"/>
    </source>
</evidence>